<dbReference type="Gene3D" id="3.90.25.10">
    <property type="entry name" value="UDP-galactose 4-epimerase, domain 1"/>
    <property type="match status" value="1"/>
</dbReference>
<protein>
    <submittedName>
        <fullName evidence="2">NmrA family NAD(P)-binding protein</fullName>
    </submittedName>
</protein>
<dbReference type="Pfam" id="PF05368">
    <property type="entry name" value="NmrA"/>
    <property type="match status" value="1"/>
</dbReference>
<name>A0A9J7BTX7_9BACT</name>
<dbReference type="KEGG" id="orp:MOP44_00585"/>
<accession>A0A9J7BTX7</accession>
<dbReference type="RefSeq" id="WP_260793950.1">
    <property type="nucleotide sequence ID" value="NZ_CP093313.1"/>
</dbReference>
<evidence type="ECO:0000313" key="2">
    <source>
        <dbReference type="EMBL" id="UWZ84445.1"/>
    </source>
</evidence>
<gene>
    <name evidence="2" type="ORF">MOP44_00585</name>
</gene>
<dbReference type="EMBL" id="CP093313">
    <property type="protein sequence ID" value="UWZ84445.1"/>
    <property type="molecule type" value="Genomic_DNA"/>
</dbReference>
<sequence>MLIVFGASGHIGNALCTRLLAQGKQVLALTRDAQRAEQFVKRGAEAAIIDVQDTDGLRSVLRRGKRAFLLNPPAPVSSDTDKEEHRTARAILQALQGVSLEKVVLQSTYGAQPGDYIGDLSVLFELEQGLRRQSTPLSILRAAYYMSNWDQMLTPAKQGKLLTMFPADFRLPMVAPDDIAAAAAELLTAPPEPYAIHYVEGPDMYTPSDVAKAFSASLERSVELDVIPREKWEQTFLNLGFSPEAALSFRRMTALTIDSGPEKPRSPRKGRTSLQVYVRDLIIRSEMKSK</sequence>
<dbReference type="Proteomes" id="UP001059380">
    <property type="component" value="Chromosome"/>
</dbReference>
<proteinExistence type="predicted"/>
<dbReference type="PANTHER" id="PTHR43162:SF1">
    <property type="entry name" value="PRESTALK A DIFFERENTIATION PROTEIN A"/>
    <property type="match status" value="1"/>
</dbReference>
<feature type="domain" description="NmrA-like" evidence="1">
    <location>
        <begin position="2"/>
        <end position="241"/>
    </location>
</feature>
<organism evidence="2 3">
    <name type="scientific">Occallatibacter riparius</name>
    <dbReference type="NCBI Taxonomy" id="1002689"/>
    <lineage>
        <taxon>Bacteria</taxon>
        <taxon>Pseudomonadati</taxon>
        <taxon>Acidobacteriota</taxon>
        <taxon>Terriglobia</taxon>
        <taxon>Terriglobales</taxon>
        <taxon>Acidobacteriaceae</taxon>
        <taxon>Occallatibacter</taxon>
    </lineage>
</organism>
<evidence type="ECO:0000313" key="3">
    <source>
        <dbReference type="Proteomes" id="UP001059380"/>
    </source>
</evidence>
<dbReference type="AlphaFoldDB" id="A0A9J7BTX7"/>
<dbReference type="InterPro" id="IPR008030">
    <property type="entry name" value="NmrA-like"/>
</dbReference>
<dbReference type="InterPro" id="IPR036291">
    <property type="entry name" value="NAD(P)-bd_dom_sf"/>
</dbReference>
<dbReference type="Gene3D" id="3.40.50.720">
    <property type="entry name" value="NAD(P)-binding Rossmann-like Domain"/>
    <property type="match status" value="1"/>
</dbReference>
<reference evidence="2" key="1">
    <citation type="submission" date="2021-04" db="EMBL/GenBank/DDBJ databases">
        <title>Phylogenetic analysis of Acidobacteriaceae.</title>
        <authorList>
            <person name="Qiu L."/>
            <person name="Zhang Q."/>
        </authorList>
    </citation>
    <scope>NUCLEOTIDE SEQUENCE</scope>
    <source>
        <strain evidence="2">DSM 25168</strain>
    </source>
</reference>
<dbReference type="InterPro" id="IPR051604">
    <property type="entry name" value="Ergot_Alk_Oxidoreductase"/>
</dbReference>
<dbReference type="SUPFAM" id="SSF51735">
    <property type="entry name" value="NAD(P)-binding Rossmann-fold domains"/>
    <property type="match status" value="1"/>
</dbReference>
<dbReference type="PANTHER" id="PTHR43162">
    <property type="match status" value="1"/>
</dbReference>
<evidence type="ECO:0000259" key="1">
    <source>
        <dbReference type="Pfam" id="PF05368"/>
    </source>
</evidence>
<keyword evidence="3" id="KW-1185">Reference proteome</keyword>